<protein>
    <submittedName>
        <fullName evidence="2">Uncharacterized protein</fullName>
    </submittedName>
</protein>
<evidence type="ECO:0000256" key="1">
    <source>
        <dbReference type="SAM" id="MobiDB-lite"/>
    </source>
</evidence>
<sequence>MKSYDFLSDSNVTVIPLPATLEIGAQTEEEMPNQNHVKTPQSETPMGGRKDKSSTP</sequence>
<dbReference type="KEGG" id="trr:M419DRAFT_132551"/>
<dbReference type="HOGENOM" id="CLU_3014451_0_0_1"/>
<organism evidence="2 3">
    <name type="scientific">Hypocrea jecorina (strain ATCC 56765 / BCRC 32924 / NRRL 11460 / Rut C-30)</name>
    <name type="common">Trichoderma reesei</name>
    <dbReference type="NCBI Taxonomy" id="1344414"/>
    <lineage>
        <taxon>Eukaryota</taxon>
        <taxon>Fungi</taxon>
        <taxon>Dikarya</taxon>
        <taxon>Ascomycota</taxon>
        <taxon>Pezizomycotina</taxon>
        <taxon>Sordariomycetes</taxon>
        <taxon>Hypocreomycetidae</taxon>
        <taxon>Hypocreales</taxon>
        <taxon>Hypocreaceae</taxon>
        <taxon>Trichoderma</taxon>
    </lineage>
</organism>
<name>A0A024S4S7_HYPJR</name>
<accession>A0A024S4S7</accession>
<feature type="region of interest" description="Disordered" evidence="1">
    <location>
        <begin position="23"/>
        <end position="56"/>
    </location>
</feature>
<dbReference type="Proteomes" id="UP000024376">
    <property type="component" value="Unassembled WGS sequence"/>
</dbReference>
<evidence type="ECO:0000313" key="2">
    <source>
        <dbReference type="EMBL" id="ETR99216.1"/>
    </source>
</evidence>
<gene>
    <name evidence="2" type="ORF">M419DRAFT_132551</name>
</gene>
<dbReference type="AlphaFoldDB" id="A0A024S4S7"/>
<dbReference type="EMBL" id="KI911157">
    <property type="protein sequence ID" value="ETR99216.1"/>
    <property type="molecule type" value="Genomic_DNA"/>
</dbReference>
<proteinExistence type="predicted"/>
<feature type="compositionally biased region" description="Polar residues" evidence="1">
    <location>
        <begin position="32"/>
        <end position="44"/>
    </location>
</feature>
<evidence type="ECO:0000313" key="3">
    <source>
        <dbReference type="Proteomes" id="UP000024376"/>
    </source>
</evidence>
<reference evidence="3" key="1">
    <citation type="journal article" date="2013" name="Ind. Biotechnol.">
        <title>Comparative genomics analysis of Trichoderma reesei strains.</title>
        <authorList>
            <person name="Koike H."/>
            <person name="Aerts A."/>
            <person name="LaButti K."/>
            <person name="Grigoriev I.V."/>
            <person name="Baker S.E."/>
        </authorList>
    </citation>
    <scope>NUCLEOTIDE SEQUENCE [LARGE SCALE GENOMIC DNA]</scope>
    <source>
        <strain evidence="3">ATCC 56765 / BCRC 32924 / NRRL 11460 / Rut C-30</strain>
    </source>
</reference>